<dbReference type="InterPro" id="IPR014758">
    <property type="entry name" value="Met-tRNA_synth"/>
</dbReference>
<keyword evidence="6 10" id="KW-0648">Protein biosynthesis</keyword>
<protein>
    <recommendedName>
        <fullName evidence="9">Probable methionine--tRNA ligase, mitochondrial</fullName>
        <ecNumber evidence="2">6.1.1.10</ecNumber>
    </recommendedName>
</protein>
<dbReference type="GO" id="GO:0005739">
    <property type="term" value="C:mitochondrion"/>
    <property type="evidence" value="ECO:0007669"/>
    <property type="project" value="UniProtKB-ARBA"/>
</dbReference>
<dbReference type="Pfam" id="PF09334">
    <property type="entry name" value="tRNA-synt_1g"/>
    <property type="match status" value="1"/>
</dbReference>
<dbReference type="AlphaFoldDB" id="A0A395IND7"/>
<dbReference type="FunFam" id="2.170.220.10:FF:000001">
    <property type="entry name" value="methionine--tRNA ligase, mitochondrial"/>
    <property type="match status" value="1"/>
</dbReference>
<evidence type="ECO:0000256" key="10">
    <source>
        <dbReference type="RuleBase" id="RU363039"/>
    </source>
</evidence>
<sequence length="491" mass="56052">MVLADVLKRWQVLKGETAILCTGTDEHGMKIQRAAAQAGTLPKEFCDIGAETFKKLAQGAGLSNDHFVRTTDQDHKETVEYIWYMLKEREYIYESKHEGWYCVSDETFYPESAIEKRLDPFTGRTFIASQETGKEVEWTSEKNYHFRLSAFKDQLLEFYEKNPDFVVPLTRMKDVVNQVSKGLEDLSISRPFDRLSWGIRVPDDESQTIYVWLDALVNYITKAGYPWAPGNETVGGWPADVQVIGKDIVRFHCIYWPAFLLALNLQPPKQILTHAHWTMDNQKMSNRCDAILPDTRWGIKEDSGYGNEYIVERYKKGLQKGLGNLVSRLTRPKVWNVRSCVENAHSGGLPNPNISTFQQMDSLDNVRSKVNDKMQDLNPGAALHIIMDTVFETNKYLQDEAPWNLARLEDPEAKGRLVSTVYHAAEAVRIVGILLQPYMPEKASLLLDMIGVAPERRTYEYARRGADPSYGDAQAPLGHERYHVKKPNIPA</sequence>
<feature type="domain" description="Methionyl/Leucyl tRNA synthetase" evidence="11">
    <location>
        <begin position="2"/>
        <end position="286"/>
    </location>
</feature>
<evidence type="ECO:0000256" key="6">
    <source>
        <dbReference type="ARBA" id="ARBA00022917"/>
    </source>
</evidence>
<dbReference type="SUPFAM" id="SSF52374">
    <property type="entry name" value="Nucleotidylyl transferase"/>
    <property type="match status" value="1"/>
</dbReference>
<dbReference type="EC" id="6.1.1.10" evidence="2"/>
<dbReference type="SUPFAM" id="SSF47323">
    <property type="entry name" value="Anticodon-binding domain of a subclass of class I aminoacyl-tRNA synthetases"/>
    <property type="match status" value="1"/>
</dbReference>
<keyword evidence="4 10" id="KW-0547">Nucleotide-binding</keyword>
<reference evidence="12 13" key="1">
    <citation type="submission" date="2018-06" db="EMBL/GenBank/DDBJ databases">
        <title>Genome Sequence of the Brown Rot Fungal Pathogen Monilinia fructigena.</title>
        <authorList>
            <person name="Landi L."/>
            <person name="De Miccolis Angelini R.M."/>
            <person name="Pollastro S."/>
            <person name="Abate D."/>
            <person name="Faretra F."/>
            <person name="Romanazzi G."/>
        </authorList>
    </citation>
    <scope>NUCLEOTIDE SEQUENCE [LARGE SCALE GENOMIC DNA]</scope>
    <source>
        <strain evidence="12 13">Mfrg269</strain>
    </source>
</reference>
<dbReference type="InterPro" id="IPR033911">
    <property type="entry name" value="MetRS_core"/>
</dbReference>
<dbReference type="GO" id="GO:0005524">
    <property type="term" value="F:ATP binding"/>
    <property type="evidence" value="ECO:0007669"/>
    <property type="project" value="UniProtKB-KW"/>
</dbReference>
<dbReference type="Gene3D" id="2.170.220.10">
    <property type="match status" value="1"/>
</dbReference>
<gene>
    <name evidence="12" type="ORF">DID88_000526</name>
</gene>
<proteinExistence type="inferred from homology"/>
<dbReference type="InterPro" id="IPR023457">
    <property type="entry name" value="Met-tRNA_synth_2"/>
</dbReference>
<evidence type="ECO:0000256" key="1">
    <source>
        <dbReference type="ARBA" id="ARBA00005594"/>
    </source>
</evidence>
<evidence type="ECO:0000256" key="7">
    <source>
        <dbReference type="ARBA" id="ARBA00023146"/>
    </source>
</evidence>
<comment type="caution">
    <text evidence="12">The sequence shown here is derived from an EMBL/GenBank/DDBJ whole genome shotgun (WGS) entry which is preliminary data.</text>
</comment>
<evidence type="ECO:0000313" key="13">
    <source>
        <dbReference type="Proteomes" id="UP000249056"/>
    </source>
</evidence>
<dbReference type="PANTHER" id="PTHR43326">
    <property type="entry name" value="METHIONYL-TRNA SYNTHETASE"/>
    <property type="match status" value="1"/>
</dbReference>
<dbReference type="PANTHER" id="PTHR43326:SF1">
    <property type="entry name" value="METHIONINE--TRNA LIGASE, MITOCHONDRIAL"/>
    <property type="match status" value="1"/>
</dbReference>
<dbReference type="CDD" id="cd07957">
    <property type="entry name" value="Anticodon_Ia_Met"/>
    <property type="match status" value="1"/>
</dbReference>
<accession>A0A395IND7</accession>
<evidence type="ECO:0000256" key="9">
    <source>
        <dbReference type="ARBA" id="ARBA00068817"/>
    </source>
</evidence>
<evidence type="ECO:0000313" key="12">
    <source>
        <dbReference type="EMBL" id="RAL59899.1"/>
    </source>
</evidence>
<dbReference type="OrthoDB" id="24670at2759"/>
<dbReference type="InterPro" id="IPR014729">
    <property type="entry name" value="Rossmann-like_a/b/a_fold"/>
</dbReference>
<dbReference type="PRINTS" id="PR01041">
    <property type="entry name" value="TRNASYNTHMET"/>
</dbReference>
<keyword evidence="5 10" id="KW-0067">ATP-binding</keyword>
<organism evidence="12 13">
    <name type="scientific">Monilinia fructigena</name>
    <dbReference type="NCBI Taxonomy" id="38457"/>
    <lineage>
        <taxon>Eukaryota</taxon>
        <taxon>Fungi</taxon>
        <taxon>Dikarya</taxon>
        <taxon>Ascomycota</taxon>
        <taxon>Pezizomycotina</taxon>
        <taxon>Leotiomycetes</taxon>
        <taxon>Helotiales</taxon>
        <taxon>Sclerotiniaceae</taxon>
        <taxon>Monilinia</taxon>
    </lineage>
</organism>
<comment type="similarity">
    <text evidence="1 10">Belongs to the class-I aminoacyl-tRNA synthetase family.</text>
</comment>
<evidence type="ECO:0000256" key="4">
    <source>
        <dbReference type="ARBA" id="ARBA00022741"/>
    </source>
</evidence>
<dbReference type="NCBIfam" id="TIGR00398">
    <property type="entry name" value="metG"/>
    <property type="match status" value="1"/>
</dbReference>
<dbReference type="EMBL" id="QKRW01000046">
    <property type="protein sequence ID" value="RAL59899.1"/>
    <property type="molecule type" value="Genomic_DNA"/>
</dbReference>
<comment type="catalytic activity">
    <reaction evidence="8">
        <text>tRNA(Met) + L-methionine + ATP = L-methionyl-tRNA(Met) + AMP + diphosphate</text>
        <dbReference type="Rhea" id="RHEA:13481"/>
        <dbReference type="Rhea" id="RHEA-COMP:9667"/>
        <dbReference type="Rhea" id="RHEA-COMP:9698"/>
        <dbReference type="ChEBI" id="CHEBI:30616"/>
        <dbReference type="ChEBI" id="CHEBI:33019"/>
        <dbReference type="ChEBI" id="CHEBI:57844"/>
        <dbReference type="ChEBI" id="CHEBI:78442"/>
        <dbReference type="ChEBI" id="CHEBI:78530"/>
        <dbReference type="ChEBI" id="CHEBI:456215"/>
        <dbReference type="EC" id="6.1.1.10"/>
    </reaction>
</comment>
<dbReference type="Proteomes" id="UP000249056">
    <property type="component" value="Unassembled WGS sequence"/>
</dbReference>
<dbReference type="Gene3D" id="3.40.50.620">
    <property type="entry name" value="HUPs"/>
    <property type="match status" value="1"/>
</dbReference>
<keyword evidence="3 10" id="KW-0436">Ligase</keyword>
<dbReference type="InterPro" id="IPR009080">
    <property type="entry name" value="tRNAsynth_Ia_anticodon-bd"/>
</dbReference>
<dbReference type="GO" id="GO:0004825">
    <property type="term" value="F:methionine-tRNA ligase activity"/>
    <property type="evidence" value="ECO:0007669"/>
    <property type="project" value="UniProtKB-EC"/>
</dbReference>
<name>A0A395IND7_9HELO</name>
<dbReference type="CDD" id="cd00814">
    <property type="entry name" value="MetRS_core"/>
    <property type="match status" value="1"/>
</dbReference>
<evidence type="ECO:0000256" key="8">
    <source>
        <dbReference type="ARBA" id="ARBA00047364"/>
    </source>
</evidence>
<keyword evidence="13" id="KW-1185">Reference proteome</keyword>
<evidence type="ECO:0000256" key="2">
    <source>
        <dbReference type="ARBA" id="ARBA00012838"/>
    </source>
</evidence>
<evidence type="ECO:0000256" key="3">
    <source>
        <dbReference type="ARBA" id="ARBA00022598"/>
    </source>
</evidence>
<evidence type="ECO:0000256" key="5">
    <source>
        <dbReference type="ARBA" id="ARBA00022840"/>
    </source>
</evidence>
<keyword evidence="7 10" id="KW-0030">Aminoacyl-tRNA synthetase</keyword>
<dbReference type="Gene3D" id="1.10.730.10">
    <property type="entry name" value="Isoleucyl-tRNA Synthetase, Domain 1"/>
    <property type="match status" value="1"/>
</dbReference>
<dbReference type="GO" id="GO:0006431">
    <property type="term" value="P:methionyl-tRNA aminoacylation"/>
    <property type="evidence" value="ECO:0007669"/>
    <property type="project" value="InterPro"/>
</dbReference>
<dbReference type="InterPro" id="IPR041872">
    <property type="entry name" value="Anticodon_Met"/>
</dbReference>
<evidence type="ECO:0000259" key="11">
    <source>
        <dbReference type="Pfam" id="PF09334"/>
    </source>
</evidence>
<dbReference type="InterPro" id="IPR015413">
    <property type="entry name" value="Methionyl/Leucyl_tRNA_Synth"/>
</dbReference>